<dbReference type="UniPathway" id="UPA00344"/>
<dbReference type="Proteomes" id="UP000219467">
    <property type="component" value="Unassembled WGS sequence"/>
</dbReference>
<keyword evidence="2" id="KW-1185">Reference proteome</keyword>
<proteinExistence type="predicted"/>
<evidence type="ECO:0000313" key="1">
    <source>
        <dbReference type="EMBL" id="SNX69315.1"/>
    </source>
</evidence>
<keyword evidence="1" id="KW-0548">Nucleotidyltransferase</keyword>
<dbReference type="Gene3D" id="3.40.980.10">
    <property type="entry name" value="MoaB/Mog-like domain"/>
    <property type="match status" value="1"/>
</dbReference>
<dbReference type="OrthoDB" id="9779263at2"/>
<sequence>MRFGPVPTAEALGAILAHSVPLPGGGRLRKGMILGPEDLADLRAARIAEVTVARLDPGDVPEDAAAARLAAALVPDPAAALLARSDAFTGRVNLNAMAPGLVALDAARIHALNRIDPAITLATLAPLMRVTPGMLVGTVKIISYAVAPGALAAAEHVARAAIRILPVTRASAGLLLTEVPGQDEKLAAKGRRAVEGRLAALGMTLAGCVVAAHDPAAMAAALADLPGDMLLILTGSATSDLHDTAPQALTLAGGHVARFGMPVDPGNLLFHGRLKDRPVIGLPGCARSPALNGADWVLERMACGLDPSDDDIAAMGVGGLLKEIPIRPQPREPRP</sequence>
<dbReference type="RefSeq" id="WP_097029757.1">
    <property type="nucleotide sequence ID" value="NZ_OAOQ01000003.1"/>
</dbReference>
<dbReference type="AlphaFoldDB" id="A0A285CPH4"/>
<dbReference type="InterPro" id="IPR036425">
    <property type="entry name" value="MoaB/Mog-like_dom_sf"/>
</dbReference>
<evidence type="ECO:0000313" key="2">
    <source>
        <dbReference type="Proteomes" id="UP000219467"/>
    </source>
</evidence>
<dbReference type="CDD" id="cd03522">
    <property type="entry name" value="MoeA_like"/>
    <property type="match status" value="1"/>
</dbReference>
<dbReference type="GO" id="GO:0016779">
    <property type="term" value="F:nucleotidyltransferase activity"/>
    <property type="evidence" value="ECO:0007669"/>
    <property type="project" value="UniProtKB-KW"/>
</dbReference>
<name>A0A285CPH4_9RHOB</name>
<gene>
    <name evidence="1" type="ORF">SAMN05878503_103304</name>
</gene>
<dbReference type="EMBL" id="OAOQ01000003">
    <property type="protein sequence ID" value="SNX69315.1"/>
    <property type="molecule type" value="Genomic_DNA"/>
</dbReference>
<protein>
    <submittedName>
        <fullName evidence="1">Molybdenum cofactor cytidylyltransferase</fullName>
    </submittedName>
</protein>
<accession>A0A285CPH4</accession>
<reference evidence="2" key="1">
    <citation type="submission" date="2017-08" db="EMBL/GenBank/DDBJ databases">
        <authorList>
            <person name="Varghese N."/>
            <person name="Submissions S."/>
        </authorList>
    </citation>
    <scope>NUCLEOTIDE SEQUENCE [LARGE SCALE GENOMIC DNA]</scope>
    <source>
        <strain evidence="2">JA234</strain>
    </source>
</reference>
<keyword evidence="1" id="KW-0808">Transferase</keyword>
<dbReference type="SUPFAM" id="SSF53218">
    <property type="entry name" value="Molybdenum cofactor biosynthesis proteins"/>
    <property type="match status" value="1"/>
</dbReference>
<organism evidence="1 2">
    <name type="scientific">Cereibacter ovatus</name>
    <dbReference type="NCBI Taxonomy" id="439529"/>
    <lineage>
        <taxon>Bacteria</taxon>
        <taxon>Pseudomonadati</taxon>
        <taxon>Pseudomonadota</taxon>
        <taxon>Alphaproteobacteria</taxon>
        <taxon>Rhodobacterales</taxon>
        <taxon>Paracoccaceae</taxon>
        <taxon>Cereibacter</taxon>
    </lineage>
</organism>